<dbReference type="GO" id="GO:0015074">
    <property type="term" value="P:DNA integration"/>
    <property type="evidence" value="ECO:0007669"/>
    <property type="project" value="InterPro"/>
</dbReference>
<accession>A0AAW9CKE1</accession>
<name>A0AAW9CKE1_BIFLN</name>
<proteinExistence type="predicted"/>
<comment type="caution">
    <text evidence="2">The sequence shown here is derived from an EMBL/GenBank/DDBJ whole genome shotgun (WGS) entry which is preliminary data.</text>
</comment>
<evidence type="ECO:0000259" key="1">
    <source>
        <dbReference type="Pfam" id="PF13333"/>
    </source>
</evidence>
<dbReference type="PANTHER" id="PTHR46889">
    <property type="entry name" value="TRANSPOSASE INSF FOR INSERTION SEQUENCE IS3B-RELATED"/>
    <property type="match status" value="1"/>
</dbReference>
<evidence type="ECO:0000313" key="2">
    <source>
        <dbReference type="EMBL" id="MDW7547289.1"/>
    </source>
</evidence>
<protein>
    <submittedName>
        <fullName evidence="2">IS3 family transposase</fullName>
    </submittedName>
</protein>
<dbReference type="Proteomes" id="UP001272183">
    <property type="component" value="Unassembled WGS sequence"/>
</dbReference>
<dbReference type="RefSeq" id="WP_165499442.1">
    <property type="nucleotide sequence ID" value="NZ_JAHOGD010000040.1"/>
</dbReference>
<dbReference type="InterPro" id="IPR036397">
    <property type="entry name" value="RNaseH_sf"/>
</dbReference>
<organism evidence="2 3">
    <name type="scientific">Bifidobacterium longum</name>
    <dbReference type="NCBI Taxonomy" id="216816"/>
    <lineage>
        <taxon>Bacteria</taxon>
        <taxon>Bacillati</taxon>
        <taxon>Actinomycetota</taxon>
        <taxon>Actinomycetes</taxon>
        <taxon>Bifidobacteriales</taxon>
        <taxon>Bifidobacteriaceae</taxon>
        <taxon>Bifidobacterium</taxon>
    </lineage>
</organism>
<feature type="non-terminal residue" evidence="2">
    <location>
        <position position="1"/>
    </location>
</feature>
<evidence type="ECO:0000313" key="3">
    <source>
        <dbReference type="Proteomes" id="UP001272183"/>
    </source>
</evidence>
<dbReference type="Pfam" id="PF13333">
    <property type="entry name" value="rve_2"/>
    <property type="match status" value="1"/>
</dbReference>
<sequence>DRGCHYRWPEWIRICTEHGLTRSMSAKGCSPDNAAAEGFFGRLKQEFFHKRSFRGVTIDEFTAMLDEYMVWYRDKRIKTEYGMSIMDKRIQLGLVA</sequence>
<dbReference type="InterPro" id="IPR001584">
    <property type="entry name" value="Integrase_cat-core"/>
</dbReference>
<dbReference type="Gene3D" id="3.30.420.10">
    <property type="entry name" value="Ribonuclease H-like superfamily/Ribonuclease H"/>
    <property type="match status" value="1"/>
</dbReference>
<dbReference type="SUPFAM" id="SSF53098">
    <property type="entry name" value="Ribonuclease H-like"/>
    <property type="match status" value="1"/>
</dbReference>
<feature type="domain" description="Integrase catalytic" evidence="1">
    <location>
        <begin position="37"/>
        <end position="86"/>
    </location>
</feature>
<dbReference type="InterPro" id="IPR012337">
    <property type="entry name" value="RNaseH-like_sf"/>
</dbReference>
<reference evidence="2" key="1">
    <citation type="submission" date="2023-10" db="EMBL/GenBank/DDBJ databases">
        <title>Supernatant from a Refined Defined Microbial Community Protects Mice from Clostridioides difficile Infection.</title>
        <authorList>
            <person name="Douchant K."/>
            <person name="He S.-M."/>
            <person name="Noordhof C."/>
            <person name="Greenlaw J."/>
            <person name="Schroeter K."/>
            <person name="Vancuren S.J."/>
            <person name="Sjaarda C."/>
            <person name="Allen-Vercoe E."/>
            <person name="Gloor G.B."/>
            <person name="Vanner S.J."/>
            <person name="Petrof E.O."/>
            <person name="Sheth P.M."/>
            <person name="Guzman M."/>
        </authorList>
    </citation>
    <scope>NUCLEOTIDE SEQUENCE</scope>
    <source>
        <strain evidence="2">16-6-I_4_FM</strain>
    </source>
</reference>
<dbReference type="EMBL" id="JAWUDL010000064">
    <property type="protein sequence ID" value="MDW7547289.1"/>
    <property type="molecule type" value="Genomic_DNA"/>
</dbReference>
<dbReference type="InterPro" id="IPR050900">
    <property type="entry name" value="Transposase_IS3/IS150/IS904"/>
</dbReference>
<gene>
    <name evidence="2" type="ORF">SCX10_10870</name>
</gene>
<dbReference type="AlphaFoldDB" id="A0AAW9CKE1"/>
<dbReference type="GO" id="GO:0003676">
    <property type="term" value="F:nucleic acid binding"/>
    <property type="evidence" value="ECO:0007669"/>
    <property type="project" value="InterPro"/>
</dbReference>
<dbReference type="PANTHER" id="PTHR46889:SF4">
    <property type="entry name" value="TRANSPOSASE INSO FOR INSERTION SEQUENCE ELEMENT IS911B-RELATED"/>
    <property type="match status" value="1"/>
</dbReference>